<dbReference type="EMBL" id="JAQPOK010000097">
    <property type="protein sequence ID" value="MDJ1179904.1"/>
    <property type="molecule type" value="Genomic_DNA"/>
</dbReference>
<comment type="similarity">
    <text evidence="1">Belongs to the PemK/MazF family.</text>
</comment>
<keyword evidence="4" id="KW-1185">Reference proteome</keyword>
<reference evidence="3 4" key="1">
    <citation type="submission" date="2023-01" db="EMBL/GenBank/DDBJ databases">
        <title>Novel diversity within Roseofilum (Cyanobacteria; Desertifilaceae) from marine benthic mats with descriptions of four novel species.</title>
        <authorList>
            <person name="Wang Y."/>
            <person name="Berthold D.E."/>
            <person name="Hu J."/>
            <person name="Lefler F.W."/>
            <person name="Laughinghouse H.D. IV."/>
        </authorList>
    </citation>
    <scope>NUCLEOTIDE SEQUENCE [LARGE SCALE GENOMIC DNA]</scope>
    <source>
        <strain evidence="3 4">BLCC-M91</strain>
    </source>
</reference>
<evidence type="ECO:0000313" key="3">
    <source>
        <dbReference type="EMBL" id="MDJ1179904.1"/>
    </source>
</evidence>
<dbReference type="InterPro" id="IPR011067">
    <property type="entry name" value="Plasmid_toxin/cell-grow_inhib"/>
</dbReference>
<dbReference type="Proteomes" id="UP001231370">
    <property type="component" value="Unassembled WGS sequence"/>
</dbReference>
<name>A0ABT7BL36_9CYAN</name>
<keyword evidence="2" id="KW-1277">Toxin-antitoxin system</keyword>
<comment type="caution">
    <text evidence="3">The sequence shown here is derived from an EMBL/GenBank/DDBJ whole genome shotgun (WGS) entry which is preliminary data.</text>
</comment>
<organism evidence="3 4">
    <name type="scientific">Roseofilum halophilum BLCC-M91</name>
    <dbReference type="NCBI Taxonomy" id="3022259"/>
    <lineage>
        <taxon>Bacteria</taxon>
        <taxon>Bacillati</taxon>
        <taxon>Cyanobacteriota</taxon>
        <taxon>Cyanophyceae</taxon>
        <taxon>Desertifilales</taxon>
        <taxon>Desertifilaceae</taxon>
        <taxon>Roseofilum</taxon>
        <taxon>Roseofilum halophilum</taxon>
    </lineage>
</organism>
<dbReference type="Pfam" id="PF02452">
    <property type="entry name" value="PemK_toxin"/>
    <property type="match status" value="1"/>
</dbReference>
<dbReference type="InterPro" id="IPR003477">
    <property type="entry name" value="PemK-like"/>
</dbReference>
<protein>
    <submittedName>
        <fullName evidence="3">Type II toxin-antitoxin system PemK/MazF family toxin</fullName>
    </submittedName>
</protein>
<proteinExistence type="inferred from homology"/>
<dbReference type="RefSeq" id="WP_283763206.1">
    <property type="nucleotide sequence ID" value="NZ_JAQPOK010000097.1"/>
</dbReference>
<dbReference type="Gene3D" id="2.30.30.110">
    <property type="match status" value="1"/>
</dbReference>
<dbReference type="SUPFAM" id="SSF50118">
    <property type="entry name" value="Cell growth inhibitor/plasmid maintenance toxic component"/>
    <property type="match status" value="1"/>
</dbReference>
<evidence type="ECO:0000256" key="1">
    <source>
        <dbReference type="ARBA" id="ARBA00007521"/>
    </source>
</evidence>
<evidence type="ECO:0000256" key="2">
    <source>
        <dbReference type="ARBA" id="ARBA00022649"/>
    </source>
</evidence>
<accession>A0ABT7BL36</accession>
<evidence type="ECO:0000313" key="4">
    <source>
        <dbReference type="Proteomes" id="UP001231370"/>
    </source>
</evidence>
<gene>
    <name evidence="3" type="ORF">PJF56_13615</name>
</gene>
<sequence>MTQPKPTVSRGDVALVLFPNSNLTSAKTRPALIVQADNLQTGLSQIIVAMVTSQMFRAGHPSRVTVLLNSPVGGQSGLLTDSVIMTDNLATISLAAVYRVIGSIPTSEIDIALRHTLGL</sequence>